<accession>A0A4P9ZQM1</accession>
<reference evidence="3" key="1">
    <citation type="journal article" date="2018" name="Nat. Microbiol.">
        <title>Leveraging single-cell genomics to expand the fungal tree of life.</title>
        <authorList>
            <person name="Ahrendt S.R."/>
            <person name="Quandt C.A."/>
            <person name="Ciobanu D."/>
            <person name="Clum A."/>
            <person name="Salamov A."/>
            <person name="Andreopoulos B."/>
            <person name="Cheng J.F."/>
            <person name="Woyke T."/>
            <person name="Pelin A."/>
            <person name="Henrissat B."/>
            <person name="Reynolds N.K."/>
            <person name="Benny G.L."/>
            <person name="Smith M.E."/>
            <person name="James T.Y."/>
            <person name="Grigoriev I.V."/>
        </authorList>
    </citation>
    <scope>NUCLEOTIDE SEQUENCE [LARGE SCALE GENOMIC DNA]</scope>
    <source>
        <strain evidence="3">RSA 468</strain>
    </source>
</reference>
<feature type="chain" id="PRO_5020893317" description="Transmembrane protein" evidence="1">
    <location>
        <begin position="23"/>
        <end position="102"/>
    </location>
</feature>
<evidence type="ECO:0008006" key="4">
    <source>
        <dbReference type="Google" id="ProtNLM"/>
    </source>
</evidence>
<sequence>MKLLPSLALVLAAIGTVSMVHANPATTEDSTGHQPHLQKRWFRSGLTRASAGLAGAAAGTAVLPVVGTVIGGIGGLYGGDKLVKGYRQWRDKRKAAKAAGQQ</sequence>
<organism evidence="2 3">
    <name type="scientific">Dimargaris cristalligena</name>
    <dbReference type="NCBI Taxonomy" id="215637"/>
    <lineage>
        <taxon>Eukaryota</taxon>
        <taxon>Fungi</taxon>
        <taxon>Fungi incertae sedis</taxon>
        <taxon>Zoopagomycota</taxon>
        <taxon>Kickxellomycotina</taxon>
        <taxon>Dimargaritomycetes</taxon>
        <taxon>Dimargaritales</taxon>
        <taxon>Dimargaritaceae</taxon>
        <taxon>Dimargaris</taxon>
    </lineage>
</organism>
<gene>
    <name evidence="2" type="ORF">BJ085DRAFT_32818</name>
</gene>
<dbReference type="EMBL" id="ML002818">
    <property type="protein sequence ID" value="RKP35657.1"/>
    <property type="molecule type" value="Genomic_DNA"/>
</dbReference>
<evidence type="ECO:0000256" key="1">
    <source>
        <dbReference type="SAM" id="SignalP"/>
    </source>
</evidence>
<keyword evidence="3" id="KW-1185">Reference proteome</keyword>
<evidence type="ECO:0000313" key="3">
    <source>
        <dbReference type="Proteomes" id="UP000268162"/>
    </source>
</evidence>
<name>A0A4P9ZQM1_9FUNG</name>
<evidence type="ECO:0000313" key="2">
    <source>
        <dbReference type="EMBL" id="RKP35657.1"/>
    </source>
</evidence>
<feature type="signal peptide" evidence="1">
    <location>
        <begin position="1"/>
        <end position="22"/>
    </location>
</feature>
<dbReference type="AlphaFoldDB" id="A0A4P9ZQM1"/>
<keyword evidence="1" id="KW-0732">Signal</keyword>
<proteinExistence type="predicted"/>
<protein>
    <recommendedName>
        <fullName evidence="4">Transmembrane protein</fullName>
    </recommendedName>
</protein>
<dbReference type="Proteomes" id="UP000268162">
    <property type="component" value="Unassembled WGS sequence"/>
</dbReference>